<keyword evidence="3" id="KW-0274">FAD</keyword>
<comment type="similarity">
    <text evidence="1">Belongs to the FMO family.</text>
</comment>
<dbReference type="InterPro" id="IPR050346">
    <property type="entry name" value="FMO-like"/>
</dbReference>
<proteinExistence type="inferred from homology"/>
<evidence type="ECO:0000313" key="7">
    <source>
        <dbReference type="Proteomes" id="UP001390339"/>
    </source>
</evidence>
<evidence type="ECO:0000256" key="4">
    <source>
        <dbReference type="ARBA" id="ARBA00023002"/>
    </source>
</evidence>
<keyword evidence="4" id="KW-0560">Oxidoreductase</keyword>
<keyword evidence="2" id="KW-0285">Flavoprotein</keyword>
<reference evidence="6 7" key="1">
    <citation type="journal article" date="2024" name="IMA Fungus">
        <title>Apiospora arundinis, a panoply of carbohydrate-active enzymes and secondary metabolites.</title>
        <authorList>
            <person name="Sorensen T."/>
            <person name="Petersen C."/>
            <person name="Muurmann A.T."/>
            <person name="Christiansen J.V."/>
            <person name="Brundto M.L."/>
            <person name="Overgaard C.K."/>
            <person name="Boysen A.T."/>
            <person name="Wollenberg R.D."/>
            <person name="Larsen T.O."/>
            <person name="Sorensen J.L."/>
            <person name="Nielsen K.L."/>
            <person name="Sondergaard T.E."/>
        </authorList>
    </citation>
    <scope>NUCLEOTIDE SEQUENCE [LARGE SCALE GENOMIC DNA]</scope>
    <source>
        <strain evidence="6 7">AAU 773</strain>
    </source>
</reference>
<evidence type="ECO:0000256" key="2">
    <source>
        <dbReference type="ARBA" id="ARBA00022630"/>
    </source>
</evidence>
<dbReference type="PANTHER" id="PTHR23023">
    <property type="entry name" value="DIMETHYLANILINE MONOOXYGENASE"/>
    <property type="match status" value="1"/>
</dbReference>
<dbReference type="EMBL" id="JAPCWZ010000001">
    <property type="protein sequence ID" value="KAK8880078.1"/>
    <property type="molecule type" value="Genomic_DNA"/>
</dbReference>
<feature type="region of interest" description="Disordered" evidence="5">
    <location>
        <begin position="466"/>
        <end position="489"/>
    </location>
</feature>
<keyword evidence="6" id="KW-0503">Monooxygenase</keyword>
<protein>
    <submittedName>
        <fullName evidence="6">Thiol-specific monooxygenase</fullName>
    </submittedName>
</protein>
<dbReference type="Proteomes" id="UP001390339">
    <property type="component" value="Unassembled WGS sequence"/>
</dbReference>
<keyword evidence="7" id="KW-1185">Reference proteome</keyword>
<comment type="caution">
    <text evidence="6">The sequence shown here is derived from an EMBL/GenBank/DDBJ whole genome shotgun (WGS) entry which is preliminary data.</text>
</comment>
<evidence type="ECO:0000256" key="3">
    <source>
        <dbReference type="ARBA" id="ARBA00022827"/>
    </source>
</evidence>
<organism evidence="6 7">
    <name type="scientific">Apiospora arundinis</name>
    <dbReference type="NCBI Taxonomy" id="335852"/>
    <lineage>
        <taxon>Eukaryota</taxon>
        <taxon>Fungi</taxon>
        <taxon>Dikarya</taxon>
        <taxon>Ascomycota</taxon>
        <taxon>Pezizomycotina</taxon>
        <taxon>Sordariomycetes</taxon>
        <taxon>Xylariomycetidae</taxon>
        <taxon>Amphisphaeriales</taxon>
        <taxon>Apiosporaceae</taxon>
        <taxon>Apiospora</taxon>
    </lineage>
</organism>
<evidence type="ECO:0000256" key="1">
    <source>
        <dbReference type="ARBA" id="ARBA00009183"/>
    </source>
</evidence>
<dbReference type="InterPro" id="IPR020946">
    <property type="entry name" value="Flavin_mOase-like"/>
</dbReference>
<evidence type="ECO:0000256" key="5">
    <source>
        <dbReference type="SAM" id="MobiDB-lite"/>
    </source>
</evidence>
<sequence>MNSRLRPIKSVAVIGAGASGTITAAALKAEDYFERIVVFERRETPGGTWIYDANPQPSLPIFPGQLPPAIDQPVDIPDSLPRETPHDARERYAKTPIYDELTTNVPDIAMCFSDARFAYGPFPPHWVPRQYLETYFAQHQLDPLLAANTTVEDVSRIPAKEGSEQWKLTLRKHDKLRGVDVWWEEVFDAVVIANGHYSVPYVPPVKGLESYIEKYPGRVVHSKYYRSPSVYRDKKVLIIGNSASGYDVTNQVATVAHLPVYQSRRTKNSWDGDTPPDGIAWKPVITEYRPDDGRIVFADGTSLRHDDVDTVIYCTGYRPSFPFWNAAANGRDLYDYADGKLVDNYWHTFFHDYASLAIVGHPHTFTFRSFEYQAIAIARLWAGRAATPLPSAEEQRQWEEDRLRAVRRNGTKFHDVLWENGEVLAYLQGLFDIAGLGTLRGKGRIPPVLSDEVMWALEHLKKYPVPGKGKDGGKGDGTSEEKGGAGDDEWVVVERVHGDWL</sequence>
<dbReference type="GO" id="GO:0004497">
    <property type="term" value="F:monooxygenase activity"/>
    <property type="evidence" value="ECO:0007669"/>
    <property type="project" value="UniProtKB-KW"/>
</dbReference>
<accession>A0ABR2JN67</accession>
<dbReference type="Gene3D" id="3.50.50.60">
    <property type="entry name" value="FAD/NAD(P)-binding domain"/>
    <property type="match status" value="2"/>
</dbReference>
<feature type="compositionally biased region" description="Basic and acidic residues" evidence="5">
    <location>
        <begin position="468"/>
        <end position="485"/>
    </location>
</feature>
<evidence type="ECO:0000313" key="6">
    <source>
        <dbReference type="EMBL" id="KAK8880078.1"/>
    </source>
</evidence>
<dbReference type="SUPFAM" id="SSF51905">
    <property type="entry name" value="FAD/NAD(P)-binding domain"/>
    <property type="match status" value="2"/>
</dbReference>
<gene>
    <name evidence="6" type="ORF">PGQ11_001372</name>
</gene>
<dbReference type="Pfam" id="PF00743">
    <property type="entry name" value="FMO-like"/>
    <property type="match status" value="1"/>
</dbReference>
<dbReference type="InterPro" id="IPR036188">
    <property type="entry name" value="FAD/NAD-bd_sf"/>
</dbReference>
<name>A0ABR2JN67_9PEZI</name>
<dbReference type="Pfam" id="PF13450">
    <property type="entry name" value="NAD_binding_8"/>
    <property type="match status" value="1"/>
</dbReference>